<dbReference type="SUPFAM" id="SSF52309">
    <property type="entry name" value="N-(deoxy)ribosyltransferase-like"/>
    <property type="match status" value="1"/>
</dbReference>
<dbReference type="Proteomes" id="UP000675047">
    <property type="component" value="Unassembled WGS sequence"/>
</dbReference>
<dbReference type="Pfam" id="PF14359">
    <property type="entry name" value="DUF4406"/>
    <property type="match status" value="1"/>
</dbReference>
<comment type="caution">
    <text evidence="1">The sequence shown here is derived from an EMBL/GenBank/DDBJ whole genome shotgun (WGS) entry which is preliminary data.</text>
</comment>
<protein>
    <submittedName>
        <fullName evidence="1">DUF4406 domain-containing protein</fullName>
    </submittedName>
</protein>
<dbReference type="RefSeq" id="WP_210665466.1">
    <property type="nucleotide sequence ID" value="NZ_JAGFBV010000005.1"/>
</dbReference>
<dbReference type="AlphaFoldDB" id="A0A940XCV0"/>
<dbReference type="InterPro" id="IPR025518">
    <property type="entry name" value="DUF4406"/>
</dbReference>
<keyword evidence="2" id="KW-1185">Reference proteome</keyword>
<evidence type="ECO:0000313" key="2">
    <source>
        <dbReference type="Proteomes" id="UP000675047"/>
    </source>
</evidence>
<organism evidence="1 2">
    <name type="scientific">Flavobacterium geliluteum</name>
    <dbReference type="NCBI Taxonomy" id="2816120"/>
    <lineage>
        <taxon>Bacteria</taxon>
        <taxon>Pseudomonadati</taxon>
        <taxon>Bacteroidota</taxon>
        <taxon>Flavobacteriia</taxon>
        <taxon>Flavobacteriales</taxon>
        <taxon>Flavobacteriaceae</taxon>
        <taxon>Flavobacterium</taxon>
    </lineage>
</organism>
<sequence length="76" mass="8395">MKKIYIAGKVTGLPENETNTKFQQAEITVSLAGFEAVNPIKVVNNQNADWDTAMRLCIVELMKCDAVFIASVFCVL</sequence>
<evidence type="ECO:0000313" key="1">
    <source>
        <dbReference type="EMBL" id="MBP4137435.1"/>
    </source>
</evidence>
<gene>
    <name evidence="1" type="ORF">J3495_04990</name>
</gene>
<reference evidence="1 2" key="1">
    <citation type="submission" date="2021-03" db="EMBL/GenBank/DDBJ databases">
        <title>Flavobacterium Flabelliformis Sp. Nov. And Flavobacterium Geliluteum Sp. Nov., Two Novel Multidrug Resistant Psychrophilic Species Isolated From Antarctica.</title>
        <authorList>
            <person name="Kralova S."/>
            <person name="Busse H.J."/>
            <person name="Bezdicek M."/>
            <person name="Nykrynova M."/>
            <person name="Kroupova E."/>
            <person name="Krsek D."/>
            <person name="Sedlacek I."/>
        </authorList>
    </citation>
    <scope>NUCLEOTIDE SEQUENCE [LARGE SCALE GENOMIC DNA]</scope>
    <source>
        <strain evidence="1 2">P7388</strain>
    </source>
</reference>
<accession>A0A940XCV0</accession>
<dbReference type="EMBL" id="JAGFBV010000005">
    <property type="protein sequence ID" value="MBP4137435.1"/>
    <property type="molecule type" value="Genomic_DNA"/>
</dbReference>
<proteinExistence type="predicted"/>
<name>A0A940XCV0_9FLAO</name>